<evidence type="ECO:0000313" key="10">
    <source>
        <dbReference type="Proteomes" id="UP000242287"/>
    </source>
</evidence>
<dbReference type="InterPro" id="IPR001338">
    <property type="entry name" value="Class_I_Hydrophobin"/>
</dbReference>
<dbReference type="Pfam" id="PF01185">
    <property type="entry name" value="Hydrophobin"/>
    <property type="match status" value="1"/>
</dbReference>
<dbReference type="InterPro" id="IPR019778">
    <property type="entry name" value="Class_I_Hydrophobin_CS"/>
</dbReference>
<dbReference type="SMART" id="SM00075">
    <property type="entry name" value="HYDRO"/>
    <property type="match status" value="1"/>
</dbReference>
<keyword evidence="5 7" id="KW-0732">Signal</keyword>
<dbReference type="GO" id="GO:0005199">
    <property type="term" value="F:structural constituent of cell wall"/>
    <property type="evidence" value="ECO:0007669"/>
    <property type="project" value="InterPro"/>
</dbReference>
<keyword evidence="6 7" id="KW-1015">Disulfide bond</keyword>
<evidence type="ECO:0000256" key="7">
    <source>
        <dbReference type="RuleBase" id="RU365009"/>
    </source>
</evidence>
<gene>
    <name evidence="9" type="ORF">AMATHDRAFT_148816</name>
</gene>
<keyword evidence="3 7" id="KW-0134">Cell wall</keyword>
<dbReference type="AlphaFoldDB" id="A0A2A9NMP2"/>
<dbReference type="OrthoDB" id="4225815at2759"/>
<feature type="chain" id="PRO_5013986773" description="Hydrophobin" evidence="7">
    <location>
        <begin position="20"/>
        <end position="139"/>
    </location>
</feature>
<dbReference type="Proteomes" id="UP000242287">
    <property type="component" value="Unassembled WGS sequence"/>
</dbReference>
<dbReference type="PROSITE" id="PS00956">
    <property type="entry name" value="HYDROPHOBIN"/>
    <property type="match status" value="1"/>
</dbReference>
<organism evidence="9 10">
    <name type="scientific">Amanita thiersii Skay4041</name>
    <dbReference type="NCBI Taxonomy" id="703135"/>
    <lineage>
        <taxon>Eukaryota</taxon>
        <taxon>Fungi</taxon>
        <taxon>Dikarya</taxon>
        <taxon>Basidiomycota</taxon>
        <taxon>Agaricomycotina</taxon>
        <taxon>Agaricomycetes</taxon>
        <taxon>Agaricomycetidae</taxon>
        <taxon>Agaricales</taxon>
        <taxon>Pluteineae</taxon>
        <taxon>Amanitaceae</taxon>
        <taxon>Amanita</taxon>
    </lineage>
</organism>
<feature type="signal peptide" evidence="7">
    <location>
        <begin position="1"/>
        <end position="19"/>
    </location>
</feature>
<evidence type="ECO:0000256" key="2">
    <source>
        <dbReference type="ARBA" id="ARBA00010446"/>
    </source>
</evidence>
<dbReference type="STRING" id="703135.A0A2A9NMP2"/>
<evidence type="ECO:0000256" key="4">
    <source>
        <dbReference type="ARBA" id="ARBA00022525"/>
    </source>
</evidence>
<evidence type="ECO:0000256" key="3">
    <source>
        <dbReference type="ARBA" id="ARBA00022512"/>
    </source>
</evidence>
<evidence type="ECO:0000256" key="5">
    <source>
        <dbReference type="ARBA" id="ARBA00022729"/>
    </source>
</evidence>
<evidence type="ECO:0000256" key="1">
    <source>
        <dbReference type="ARBA" id="ARBA00004191"/>
    </source>
</evidence>
<feature type="region of interest" description="Disordered" evidence="8">
    <location>
        <begin position="29"/>
        <end position="63"/>
    </location>
</feature>
<evidence type="ECO:0000313" key="9">
    <source>
        <dbReference type="EMBL" id="PFH48943.1"/>
    </source>
</evidence>
<name>A0A2A9NMP2_9AGAR</name>
<accession>A0A2A9NMP2</accession>
<evidence type="ECO:0000256" key="8">
    <source>
        <dbReference type="SAM" id="MobiDB-lite"/>
    </source>
</evidence>
<dbReference type="GO" id="GO:0009277">
    <property type="term" value="C:fungal-type cell wall"/>
    <property type="evidence" value="ECO:0007669"/>
    <property type="project" value="InterPro"/>
</dbReference>
<proteinExistence type="inferred from homology"/>
<comment type="subcellular location">
    <subcellularLocation>
        <location evidence="1 7">Secreted</location>
        <location evidence="1 7">Cell wall</location>
    </subcellularLocation>
</comment>
<dbReference type="EMBL" id="KZ302045">
    <property type="protein sequence ID" value="PFH48943.1"/>
    <property type="molecule type" value="Genomic_DNA"/>
</dbReference>
<sequence length="139" mass="14009">MKFAAIFTFLAATAATSYAAHETNAQRLARGMSPLPPARRATRAGSARRSEPSQTPPDEGNCNTGPVQCCNSVTTTANPVARTIAGIVGATLGLDVPVGLGCSPLSVIGVGGNSCNAQTVCCENNNFNGLIAIGCTPSA</sequence>
<protein>
    <recommendedName>
        <fullName evidence="7">Hydrophobin</fullName>
    </recommendedName>
</protein>
<keyword evidence="10" id="KW-1185">Reference proteome</keyword>
<keyword evidence="4 7" id="KW-0964">Secreted</keyword>
<evidence type="ECO:0000256" key="6">
    <source>
        <dbReference type="ARBA" id="ARBA00023157"/>
    </source>
</evidence>
<dbReference type="CDD" id="cd23507">
    <property type="entry name" value="hydrophobin_I"/>
    <property type="match status" value="1"/>
</dbReference>
<reference evidence="9 10" key="1">
    <citation type="submission" date="2014-02" db="EMBL/GenBank/DDBJ databases">
        <title>Transposable element dynamics among asymbiotic and ectomycorrhizal Amanita fungi.</title>
        <authorList>
            <consortium name="DOE Joint Genome Institute"/>
            <person name="Hess J."/>
            <person name="Skrede I."/>
            <person name="Wolfe B."/>
            <person name="LaButti K."/>
            <person name="Ohm R.A."/>
            <person name="Grigoriev I.V."/>
            <person name="Pringle A."/>
        </authorList>
    </citation>
    <scope>NUCLEOTIDE SEQUENCE [LARGE SCALE GENOMIC DNA]</scope>
    <source>
        <strain evidence="9 10">SKay4041</strain>
    </source>
</reference>
<comment type="similarity">
    <text evidence="2 7">Belongs to the fungal hydrophobin family.</text>
</comment>